<proteinExistence type="inferred from homology"/>
<protein>
    <submittedName>
        <fullName evidence="12">ABC transporter ATP-binding protein</fullName>
    </submittedName>
</protein>
<organism evidence="12 13">
    <name type="scientific">Vallitalea guaymasensis</name>
    <dbReference type="NCBI Taxonomy" id="1185412"/>
    <lineage>
        <taxon>Bacteria</taxon>
        <taxon>Bacillati</taxon>
        <taxon>Bacillota</taxon>
        <taxon>Clostridia</taxon>
        <taxon>Lachnospirales</taxon>
        <taxon>Vallitaleaceae</taxon>
        <taxon>Vallitalea</taxon>
    </lineage>
</organism>
<feature type="domain" description="ABC transporter" evidence="11">
    <location>
        <begin position="274"/>
        <end position="496"/>
    </location>
</feature>
<keyword evidence="4" id="KW-1003">Cell membrane</keyword>
<dbReference type="InterPro" id="IPR050095">
    <property type="entry name" value="ECF_ABC_transporter_ATP-bd"/>
</dbReference>
<dbReference type="SMART" id="SM00382">
    <property type="entry name" value="AAA"/>
    <property type="match status" value="2"/>
</dbReference>
<dbReference type="GO" id="GO:0005524">
    <property type="term" value="F:ATP binding"/>
    <property type="evidence" value="ECO:0007669"/>
    <property type="project" value="UniProtKB-KW"/>
</dbReference>
<evidence type="ECO:0000256" key="1">
    <source>
        <dbReference type="ARBA" id="ARBA00004202"/>
    </source>
</evidence>
<evidence type="ECO:0000256" key="9">
    <source>
        <dbReference type="ARBA" id="ARBA00023136"/>
    </source>
</evidence>
<accession>A0A8J8MCI6</accession>
<evidence type="ECO:0000256" key="3">
    <source>
        <dbReference type="ARBA" id="ARBA00022448"/>
    </source>
</evidence>
<dbReference type="Gene3D" id="3.40.50.300">
    <property type="entry name" value="P-loop containing nucleotide triphosphate hydrolases"/>
    <property type="match status" value="2"/>
</dbReference>
<reference evidence="12 13" key="1">
    <citation type="submission" date="2020-07" db="EMBL/GenBank/DDBJ databases">
        <title>Vallitalea guaymasensis genome.</title>
        <authorList>
            <person name="Postec A."/>
        </authorList>
    </citation>
    <scope>NUCLEOTIDE SEQUENCE [LARGE SCALE GENOMIC DNA]</scope>
    <source>
        <strain evidence="12 13">Ra1766G1</strain>
    </source>
</reference>
<keyword evidence="6" id="KW-0547">Nucleotide-binding</keyword>
<evidence type="ECO:0000256" key="8">
    <source>
        <dbReference type="ARBA" id="ARBA00022967"/>
    </source>
</evidence>
<evidence type="ECO:0000256" key="7">
    <source>
        <dbReference type="ARBA" id="ARBA00022840"/>
    </source>
</evidence>
<keyword evidence="3" id="KW-0813">Transport</keyword>
<dbReference type="KEGG" id="vgu:HYG85_16675"/>
<dbReference type="GO" id="GO:0043190">
    <property type="term" value="C:ATP-binding cassette (ABC) transporter complex"/>
    <property type="evidence" value="ECO:0007669"/>
    <property type="project" value="TreeGrafter"/>
</dbReference>
<evidence type="ECO:0000256" key="10">
    <source>
        <dbReference type="ARBA" id="ARBA00025157"/>
    </source>
</evidence>
<comment type="function">
    <text evidence="10">Probably part of an ABC transporter complex. Responsible for energy coupling to the transport system.</text>
</comment>
<keyword evidence="9" id="KW-0472">Membrane</keyword>
<dbReference type="Pfam" id="PF00005">
    <property type="entry name" value="ABC_tran"/>
    <property type="match status" value="2"/>
</dbReference>
<evidence type="ECO:0000256" key="6">
    <source>
        <dbReference type="ARBA" id="ARBA00022741"/>
    </source>
</evidence>
<evidence type="ECO:0000259" key="11">
    <source>
        <dbReference type="PROSITE" id="PS50893"/>
    </source>
</evidence>
<name>A0A8J8MCI6_9FIRM</name>
<dbReference type="CDD" id="cd03225">
    <property type="entry name" value="ABC_cobalt_CbiO_domain1"/>
    <property type="match status" value="1"/>
</dbReference>
<comment type="similarity">
    <text evidence="2">Belongs to the ABC transporter superfamily.</text>
</comment>
<dbReference type="SUPFAM" id="SSF52540">
    <property type="entry name" value="P-loop containing nucleoside triphosphate hydrolases"/>
    <property type="match status" value="2"/>
</dbReference>
<feature type="domain" description="ABC transporter" evidence="11">
    <location>
        <begin position="9"/>
        <end position="248"/>
    </location>
</feature>
<dbReference type="GO" id="GO:0016887">
    <property type="term" value="F:ATP hydrolysis activity"/>
    <property type="evidence" value="ECO:0007669"/>
    <property type="project" value="InterPro"/>
</dbReference>
<dbReference type="Proteomes" id="UP000677305">
    <property type="component" value="Chromosome"/>
</dbReference>
<dbReference type="PROSITE" id="PS50893">
    <property type="entry name" value="ABC_TRANSPORTER_2"/>
    <property type="match status" value="2"/>
</dbReference>
<evidence type="ECO:0000256" key="4">
    <source>
        <dbReference type="ARBA" id="ARBA00022475"/>
    </source>
</evidence>
<dbReference type="EMBL" id="CP058561">
    <property type="protein sequence ID" value="QUH30452.1"/>
    <property type="molecule type" value="Genomic_DNA"/>
</dbReference>
<evidence type="ECO:0000313" key="12">
    <source>
        <dbReference type="EMBL" id="QUH30452.1"/>
    </source>
</evidence>
<dbReference type="InterPro" id="IPR003593">
    <property type="entry name" value="AAA+_ATPase"/>
</dbReference>
<dbReference type="AlphaFoldDB" id="A0A8J8MCI6"/>
<dbReference type="InterPro" id="IPR017871">
    <property type="entry name" value="ABC_transporter-like_CS"/>
</dbReference>
<keyword evidence="8" id="KW-1278">Translocase</keyword>
<gene>
    <name evidence="12" type="ORF">HYG85_16675</name>
</gene>
<sequence length="497" mass="56568">MLEKNQTVIDYRHLYFKYEGSDEQALSDINLSIKKGEFIVLTGKSGCGKTTLTRCVNGLIPNFYNGEFRGKAKVKNYDLSKDGIREISREVGSVFQDPRSQFFTLHVKTEIPFSSENYGIDSEIIQENIIKSVEDLKLNKLIDKQLLNLSSGEKQKIAVASVYTLGALIYVLDEPSSNLDSEGTKQLGEVLRKLKEKGHTIIISEHRLNYLKDLADRVVYMENGGIKEIIDGKDFVKKSSLWLDKKDLRQLYISPIELIKYDRNSKSIRANPLLKVDNLSFRYRGGKYIFDNVSFDSYGGDVIGILGKNGVGKSTLLKVLMGLEKPNKGEIYIDAKKASKRVRIKNSTYVMQDVDYQLFAPSVLEEMIIGLPDSKEIRDKAKEYLSYFNLEKYIERHPASLSGGQKQRLAIAMACMKDSRLLFFDEPTSGLDAANMKQVSSAIRKISNNNRCIFVITHDEEFANLTFNTVLKFNDDKTINYFNINKEKNNYKKENLA</sequence>
<evidence type="ECO:0000256" key="2">
    <source>
        <dbReference type="ARBA" id="ARBA00005417"/>
    </source>
</evidence>
<dbReference type="InterPro" id="IPR015856">
    <property type="entry name" value="ABC_transpr_CbiO/EcfA_su"/>
</dbReference>
<dbReference type="RefSeq" id="WP_212690618.1">
    <property type="nucleotide sequence ID" value="NZ_CP058561.1"/>
</dbReference>
<comment type="subcellular location">
    <subcellularLocation>
        <location evidence="1">Cell membrane</location>
        <topology evidence="1">Peripheral membrane protein</topology>
    </subcellularLocation>
</comment>
<dbReference type="PANTHER" id="PTHR43553">
    <property type="entry name" value="HEAVY METAL TRANSPORTER"/>
    <property type="match status" value="1"/>
</dbReference>
<evidence type="ECO:0000313" key="13">
    <source>
        <dbReference type="Proteomes" id="UP000677305"/>
    </source>
</evidence>
<keyword evidence="5" id="KW-0677">Repeat</keyword>
<dbReference type="InterPro" id="IPR027417">
    <property type="entry name" value="P-loop_NTPase"/>
</dbReference>
<dbReference type="PANTHER" id="PTHR43553:SF23">
    <property type="entry name" value="ABC TRANSPORTER ATP-BINDING COMPONENT"/>
    <property type="match status" value="1"/>
</dbReference>
<keyword evidence="13" id="KW-1185">Reference proteome</keyword>
<dbReference type="PROSITE" id="PS00211">
    <property type="entry name" value="ABC_TRANSPORTER_1"/>
    <property type="match status" value="1"/>
</dbReference>
<evidence type="ECO:0000256" key="5">
    <source>
        <dbReference type="ARBA" id="ARBA00022737"/>
    </source>
</evidence>
<dbReference type="GO" id="GO:0042626">
    <property type="term" value="F:ATPase-coupled transmembrane transporter activity"/>
    <property type="evidence" value="ECO:0007669"/>
    <property type="project" value="TreeGrafter"/>
</dbReference>
<keyword evidence="7 12" id="KW-0067">ATP-binding</keyword>
<dbReference type="InterPro" id="IPR003439">
    <property type="entry name" value="ABC_transporter-like_ATP-bd"/>
</dbReference>